<evidence type="ECO:0000313" key="2">
    <source>
        <dbReference type="Proteomes" id="UP000005239"/>
    </source>
</evidence>
<protein>
    <submittedName>
        <fullName evidence="1">Uncharacterized protein</fullName>
    </submittedName>
</protein>
<name>A0A8R1Y8L5_PRIPA</name>
<evidence type="ECO:0000313" key="1">
    <source>
        <dbReference type="EnsemblMetazoa" id="PPA03583.1"/>
    </source>
</evidence>
<reference evidence="1" key="2">
    <citation type="submission" date="2022-06" db="UniProtKB">
        <authorList>
            <consortium name="EnsemblMetazoa"/>
        </authorList>
    </citation>
    <scope>IDENTIFICATION</scope>
    <source>
        <strain evidence="1">PS312</strain>
    </source>
</reference>
<gene>
    <name evidence="1" type="primary">WBGene00093137</name>
</gene>
<keyword evidence="2" id="KW-1185">Reference proteome</keyword>
<organism evidence="1 2">
    <name type="scientific">Pristionchus pacificus</name>
    <name type="common">Parasitic nematode worm</name>
    <dbReference type="NCBI Taxonomy" id="54126"/>
    <lineage>
        <taxon>Eukaryota</taxon>
        <taxon>Metazoa</taxon>
        <taxon>Ecdysozoa</taxon>
        <taxon>Nematoda</taxon>
        <taxon>Chromadorea</taxon>
        <taxon>Rhabditida</taxon>
        <taxon>Rhabditina</taxon>
        <taxon>Diplogasteromorpha</taxon>
        <taxon>Diplogasteroidea</taxon>
        <taxon>Neodiplogasteridae</taxon>
        <taxon>Pristionchus</taxon>
    </lineage>
</organism>
<dbReference type="Proteomes" id="UP000005239">
    <property type="component" value="Unassembled WGS sequence"/>
</dbReference>
<dbReference type="AlphaFoldDB" id="A0A8R1Y8L5"/>
<reference evidence="2" key="1">
    <citation type="journal article" date="2008" name="Nat. Genet.">
        <title>The Pristionchus pacificus genome provides a unique perspective on nematode lifestyle and parasitism.</title>
        <authorList>
            <person name="Dieterich C."/>
            <person name="Clifton S.W."/>
            <person name="Schuster L.N."/>
            <person name="Chinwalla A."/>
            <person name="Delehaunty K."/>
            <person name="Dinkelacker I."/>
            <person name="Fulton L."/>
            <person name="Fulton R."/>
            <person name="Godfrey J."/>
            <person name="Minx P."/>
            <person name="Mitreva M."/>
            <person name="Roeseler W."/>
            <person name="Tian H."/>
            <person name="Witte H."/>
            <person name="Yang S.P."/>
            <person name="Wilson R.K."/>
            <person name="Sommer R.J."/>
        </authorList>
    </citation>
    <scope>NUCLEOTIDE SEQUENCE [LARGE SCALE GENOMIC DNA]</scope>
    <source>
        <strain evidence="2">PS312</strain>
    </source>
</reference>
<sequence length="70" mass="7887">MNPAMNSPAEVKCPPNYKLSFKDSKGNDIATTGERIYCTTKMRWAVYIELTVPTIYNAKDITNVQCKPSQ</sequence>
<proteinExistence type="predicted"/>
<dbReference type="EnsemblMetazoa" id="PPA03583.1">
    <property type="protein sequence ID" value="PPA03583.1"/>
    <property type="gene ID" value="WBGene00093137"/>
</dbReference>
<accession>A0A8R1Y8L5</accession>